<reference key="2">
    <citation type="submission" date="2011-03" db="EMBL/GenBank/DDBJ databases">
        <title>Complete genome sequence of the thermoacidophilic crenarchaeon Thermoproteus uzoniensis 768-20.</title>
        <authorList>
            <person name="Mardanov A.V."/>
            <person name="Gumerov V.M."/>
            <person name="Beletsky A.V."/>
            <person name="Prokofeva M.I."/>
            <person name="Bonch-Osmolovskaya E.A."/>
            <person name="Ravin N.V."/>
            <person name="Skryabin K.G."/>
        </authorList>
    </citation>
    <scope>NUCLEOTIDE SEQUENCE</scope>
    <source>
        <strain>768-20</strain>
    </source>
</reference>
<dbReference type="eggNOG" id="arCOG04152">
    <property type="taxonomic scope" value="Archaea"/>
</dbReference>
<dbReference type="STRING" id="999630.TUZN_2062"/>
<evidence type="ECO:0000259" key="5">
    <source>
        <dbReference type="PROSITE" id="PS50943"/>
    </source>
</evidence>
<accession>F2L595</accession>
<evidence type="ECO:0000256" key="1">
    <source>
        <dbReference type="ARBA" id="ARBA00023015"/>
    </source>
</evidence>
<gene>
    <name evidence="6" type="ordered locus">TUZN_2062</name>
</gene>
<evidence type="ECO:0000256" key="3">
    <source>
        <dbReference type="ARBA" id="ARBA00023163"/>
    </source>
</evidence>
<organism evidence="6 7">
    <name type="scientific">Thermoproteus uzoniensis (strain 768-20)</name>
    <dbReference type="NCBI Taxonomy" id="999630"/>
    <lineage>
        <taxon>Archaea</taxon>
        <taxon>Thermoproteota</taxon>
        <taxon>Thermoprotei</taxon>
        <taxon>Thermoproteales</taxon>
        <taxon>Thermoproteaceae</taxon>
        <taxon>Thermoproteus</taxon>
    </lineage>
</organism>
<dbReference type="SUPFAM" id="SSF47413">
    <property type="entry name" value="lambda repressor-like DNA-binding domains"/>
    <property type="match status" value="1"/>
</dbReference>
<dbReference type="InterPro" id="IPR010982">
    <property type="entry name" value="Lambda_DNA-bd_dom_sf"/>
</dbReference>
<dbReference type="RefSeq" id="WP_013680855.1">
    <property type="nucleotide sequence ID" value="NC_015315.1"/>
</dbReference>
<proteinExistence type="inferred from homology"/>
<dbReference type="InterPro" id="IPR001387">
    <property type="entry name" value="Cro/C1-type_HTH"/>
</dbReference>
<dbReference type="GeneID" id="10361573"/>
<evidence type="ECO:0000256" key="2">
    <source>
        <dbReference type="ARBA" id="ARBA00023125"/>
    </source>
</evidence>
<dbReference type="HOGENOM" id="CLU_1113915_0_0_2"/>
<dbReference type="PROSITE" id="PS50943">
    <property type="entry name" value="HTH_CROC1"/>
    <property type="match status" value="1"/>
</dbReference>
<dbReference type="GO" id="GO:0003677">
    <property type="term" value="F:DNA binding"/>
    <property type="evidence" value="ECO:0007669"/>
    <property type="project" value="UniProtKB-KW"/>
</dbReference>
<keyword evidence="3 4" id="KW-0804">Transcription</keyword>
<dbReference type="CDD" id="cd00093">
    <property type="entry name" value="HTH_XRE"/>
    <property type="match status" value="1"/>
</dbReference>
<keyword evidence="1 4" id="KW-0805">Transcription regulation</keyword>
<dbReference type="SMART" id="SM00530">
    <property type="entry name" value="HTH_XRE"/>
    <property type="match status" value="1"/>
</dbReference>
<dbReference type="Proteomes" id="UP000008138">
    <property type="component" value="Chromosome"/>
</dbReference>
<name>F2L595_THEU7</name>
<evidence type="ECO:0000313" key="7">
    <source>
        <dbReference type="Proteomes" id="UP000008138"/>
    </source>
</evidence>
<dbReference type="InterPro" id="IPR059051">
    <property type="entry name" value="MTH_967_PDDEXK"/>
</dbReference>
<keyword evidence="7" id="KW-1185">Reference proteome</keyword>
<dbReference type="AlphaFoldDB" id="F2L595"/>
<dbReference type="InterPro" id="IPR020886">
    <property type="entry name" value="MTH_967-like"/>
</dbReference>
<dbReference type="Pfam" id="PF26553">
    <property type="entry name" value="PDDEXK_19"/>
    <property type="match status" value="1"/>
</dbReference>
<dbReference type="GO" id="GO:0003700">
    <property type="term" value="F:DNA-binding transcription factor activity"/>
    <property type="evidence" value="ECO:0007669"/>
    <property type="project" value="UniProtKB-UniRule"/>
</dbReference>
<feature type="domain" description="HTH cro/C1-type" evidence="5">
    <location>
        <begin position="129"/>
        <end position="187"/>
    </location>
</feature>
<evidence type="ECO:0000256" key="4">
    <source>
        <dbReference type="HAMAP-Rule" id="MF_00584"/>
    </source>
</evidence>
<dbReference type="HAMAP" id="MF_00584">
    <property type="entry name" value="HTH_type_cro_C1"/>
    <property type="match status" value="1"/>
</dbReference>
<keyword evidence="2 4" id="KW-0238">DNA-binding</keyword>
<evidence type="ECO:0000313" key="6">
    <source>
        <dbReference type="EMBL" id="AEA13520.1"/>
    </source>
</evidence>
<dbReference type="Gene3D" id="1.10.260.40">
    <property type="entry name" value="lambda repressor-like DNA-binding domains"/>
    <property type="match status" value="1"/>
</dbReference>
<dbReference type="OrthoDB" id="31424at2157"/>
<dbReference type="KEGG" id="tuz:TUZN_2062"/>
<dbReference type="EMBL" id="CP002590">
    <property type="protein sequence ID" value="AEA13520.1"/>
    <property type="molecule type" value="Genomic_DNA"/>
</dbReference>
<dbReference type="Pfam" id="PF13560">
    <property type="entry name" value="HTH_31"/>
    <property type="match status" value="1"/>
</dbReference>
<sequence length="250" mass="27711">MQEKLLSATLSIVRQHGVDLFIDVSRPYAYTMVVEHEGKKILLKVAPNADEVPTGALRDVKLLSELLDVPALGVASSARGSVLREGVVYRRDNVNFVSLATLAKAFRGDMPMFLQIRGRRYALVDGEALRERREEAGLSLSALSEMLSVSRETVYRYERGDMGVPEEAATTLARFFGTDIFKRIDLFTSIKADSIDKASRAIGANAYKLEQSHPNGIAYDERPIFIVKSEERREKAEALASIFGAEVVRG</sequence>
<reference evidence="6 7" key="1">
    <citation type="journal article" date="2011" name="J. Bacteriol.">
        <title>Complete genome sequence of the thermoacidophilic crenarchaeon Thermoproteus uzoniensis 768-20.</title>
        <authorList>
            <person name="Mardanov A.V."/>
            <person name="Gumerov V.M."/>
            <person name="Beletsky A.V."/>
            <person name="Prokofeva M.I."/>
            <person name="Bonch-Osmolovskaya E.A."/>
            <person name="Ravin N.V."/>
            <person name="Skryabin K.G."/>
        </authorList>
    </citation>
    <scope>NUCLEOTIDE SEQUENCE [LARGE SCALE GENOMIC DNA]</scope>
    <source>
        <strain evidence="6 7">768-20</strain>
    </source>
</reference>
<protein>
    <recommendedName>
        <fullName evidence="4">Putative HTH-type transcriptional regulatory protein TUZN_2062</fullName>
    </recommendedName>
</protein>